<dbReference type="EMBL" id="RBNL01002053">
    <property type="protein sequence ID" value="RML81921.1"/>
    <property type="molecule type" value="Genomic_DNA"/>
</dbReference>
<feature type="non-terminal residue" evidence="1">
    <location>
        <position position="33"/>
    </location>
</feature>
<dbReference type="Proteomes" id="UP000282378">
    <property type="component" value="Unassembled WGS sequence"/>
</dbReference>
<reference evidence="1 2" key="1">
    <citation type="submission" date="2018-08" db="EMBL/GenBank/DDBJ databases">
        <title>Recombination of ecologically and evolutionarily significant loci maintains genetic cohesion in the Pseudomonas syringae species complex.</title>
        <authorList>
            <person name="Dillon M."/>
            <person name="Thakur S."/>
            <person name="Almeida R.N.D."/>
            <person name="Weir B.S."/>
            <person name="Guttman D.S."/>
        </authorList>
    </citation>
    <scope>NUCLEOTIDE SEQUENCE [LARGE SCALE GENOMIC DNA]</scope>
    <source>
        <strain evidence="1 2">88_10</strain>
    </source>
</reference>
<proteinExistence type="predicted"/>
<accession>A0A3M2Z1G9</accession>
<evidence type="ECO:0000313" key="1">
    <source>
        <dbReference type="EMBL" id="RML81921.1"/>
    </source>
</evidence>
<comment type="caution">
    <text evidence="1">The sequence shown here is derived from an EMBL/GenBank/DDBJ whole genome shotgun (WGS) entry which is preliminary data.</text>
</comment>
<name>A0A3M2Z1G9_PSEYM</name>
<dbReference type="AlphaFoldDB" id="A0A3M2Z1G9"/>
<evidence type="ECO:0000313" key="2">
    <source>
        <dbReference type="Proteomes" id="UP000282378"/>
    </source>
</evidence>
<protein>
    <submittedName>
        <fullName evidence="1">Uncharacterized protein</fullName>
    </submittedName>
</protein>
<sequence>MLHAKNQDRLYLIAQSDEQQELIDGLAFNVQDR</sequence>
<organism evidence="1 2">
    <name type="scientific">Pseudomonas syringae pv. maculicola</name>
    <dbReference type="NCBI Taxonomy" id="59511"/>
    <lineage>
        <taxon>Bacteria</taxon>
        <taxon>Pseudomonadati</taxon>
        <taxon>Pseudomonadota</taxon>
        <taxon>Gammaproteobacteria</taxon>
        <taxon>Pseudomonadales</taxon>
        <taxon>Pseudomonadaceae</taxon>
        <taxon>Pseudomonas</taxon>
    </lineage>
</organism>
<gene>
    <name evidence="1" type="ORF">APX70_06967</name>
</gene>